<feature type="domain" description="Oligopeptide/dipeptide ABC transporter C-terminal" evidence="5">
    <location>
        <begin position="9"/>
        <end position="40"/>
    </location>
</feature>
<evidence type="ECO:0000256" key="2">
    <source>
        <dbReference type="ARBA" id="ARBA00022448"/>
    </source>
</evidence>
<evidence type="ECO:0000313" key="6">
    <source>
        <dbReference type="EMBL" id="TAY44192.1"/>
    </source>
</evidence>
<keyword evidence="6" id="KW-0614">Plasmid</keyword>
<proteinExistence type="predicted"/>
<protein>
    <recommendedName>
        <fullName evidence="5">Oligopeptide/dipeptide ABC transporter C-terminal domain-containing protein</fullName>
    </recommendedName>
</protein>
<gene>
    <name evidence="6" type="ORF">ELH90_33375</name>
</gene>
<evidence type="ECO:0000256" key="3">
    <source>
        <dbReference type="ARBA" id="ARBA00022741"/>
    </source>
</evidence>
<reference evidence="6 7" key="1">
    <citation type="submission" date="2019-02" db="EMBL/GenBank/DDBJ databases">
        <title>The genomic architecture of introgression among sibling species of bacteria.</title>
        <authorList>
            <person name="Cavassim M.I.A."/>
            <person name="Moeskjaer S."/>
            <person name="Moslemi C."/>
            <person name="Fields B."/>
            <person name="Bachmann A."/>
            <person name="Vilhjalmsson B."/>
            <person name="Schierup M.H."/>
            <person name="Young J.P.W."/>
            <person name="Andersen S.U."/>
        </authorList>
    </citation>
    <scope>NUCLEOTIDE SEQUENCE [LARGE SCALE GENOMIC DNA]</scope>
    <source>
        <strain evidence="6 7">SM135B</strain>
        <plasmid evidence="6">pSM135B_Rh02</plasmid>
    </source>
</reference>
<evidence type="ECO:0000256" key="4">
    <source>
        <dbReference type="ARBA" id="ARBA00022840"/>
    </source>
</evidence>
<dbReference type="AlphaFoldDB" id="A0A7M3DM53"/>
<evidence type="ECO:0000259" key="5">
    <source>
        <dbReference type="Pfam" id="PF08352"/>
    </source>
</evidence>
<accession>A0A7M3DM53</accession>
<dbReference type="EMBL" id="SIOP01000003">
    <property type="protein sequence ID" value="TAY44192.1"/>
    <property type="molecule type" value="Genomic_DNA"/>
</dbReference>
<keyword evidence="4" id="KW-0067">ATP-binding</keyword>
<comment type="subcellular location">
    <subcellularLocation>
        <location evidence="1">Cell membrane</location>
        <topology evidence="1">Peripheral membrane protein</topology>
    </subcellularLocation>
</comment>
<sequence length="46" mass="5072">MFLTSSKSSAQVFEHPADSYTQALIRAIPDIDPDKPLLQQAAREIA</sequence>
<organism evidence="6 7">
    <name type="scientific">Rhizobium leguminosarum</name>
    <dbReference type="NCBI Taxonomy" id="384"/>
    <lineage>
        <taxon>Bacteria</taxon>
        <taxon>Pseudomonadati</taxon>
        <taxon>Pseudomonadota</taxon>
        <taxon>Alphaproteobacteria</taxon>
        <taxon>Hyphomicrobiales</taxon>
        <taxon>Rhizobiaceae</taxon>
        <taxon>Rhizobium/Agrobacterium group</taxon>
        <taxon>Rhizobium</taxon>
    </lineage>
</organism>
<dbReference type="Proteomes" id="UP000292974">
    <property type="component" value="Unassembled WGS sequence"/>
</dbReference>
<dbReference type="GO" id="GO:0005524">
    <property type="term" value="F:ATP binding"/>
    <property type="evidence" value="ECO:0007669"/>
    <property type="project" value="UniProtKB-KW"/>
</dbReference>
<dbReference type="InterPro" id="IPR013563">
    <property type="entry name" value="Oligopep_ABC_C"/>
</dbReference>
<evidence type="ECO:0000256" key="1">
    <source>
        <dbReference type="ARBA" id="ARBA00004202"/>
    </source>
</evidence>
<keyword evidence="2" id="KW-0813">Transport</keyword>
<name>A0A7M3DM53_RHILE</name>
<dbReference type="GO" id="GO:0015833">
    <property type="term" value="P:peptide transport"/>
    <property type="evidence" value="ECO:0007669"/>
    <property type="project" value="InterPro"/>
</dbReference>
<dbReference type="Pfam" id="PF08352">
    <property type="entry name" value="oligo_HPY"/>
    <property type="match status" value="1"/>
</dbReference>
<geneLocation type="plasmid" evidence="6">
    <name>pSM135B_Rh02</name>
</geneLocation>
<dbReference type="GO" id="GO:0005886">
    <property type="term" value="C:plasma membrane"/>
    <property type="evidence" value="ECO:0007669"/>
    <property type="project" value="UniProtKB-SubCell"/>
</dbReference>
<keyword evidence="3" id="KW-0547">Nucleotide-binding</keyword>
<evidence type="ECO:0000313" key="7">
    <source>
        <dbReference type="Proteomes" id="UP000292974"/>
    </source>
</evidence>
<comment type="caution">
    <text evidence="6">The sequence shown here is derived from an EMBL/GenBank/DDBJ whole genome shotgun (WGS) entry which is preliminary data.</text>
</comment>